<feature type="binding site" evidence="8">
    <location>
        <position position="103"/>
    </location>
    <ligand>
        <name>Cu cation</name>
        <dbReference type="ChEBI" id="CHEBI:23378"/>
    </ligand>
</feature>
<name>A0A418SY48_9RHOB</name>
<keyword evidence="12" id="KW-1185">Reference proteome</keyword>
<dbReference type="PRINTS" id="PR00155">
    <property type="entry name" value="AMICYANIN"/>
</dbReference>
<dbReference type="Pfam" id="PF00127">
    <property type="entry name" value="Copper-bind"/>
    <property type="match status" value="1"/>
</dbReference>
<sequence>MRFLTFIALLLAHPAAADVFEVRMLNRNDTGGMVFEPEYLELKSGDRIKFLATHPSHNAASMPEMLPENAEPFKGQINEEIEVEFTEPGFYGIKCIPHYTMGMVMLVQVGEQPVSSAEIPDDLPDHVTERLTRIVERAQTGNGI</sequence>
<keyword evidence="3 8" id="KW-0479">Metal-binding</keyword>
<evidence type="ECO:0000256" key="2">
    <source>
        <dbReference type="ARBA" id="ARBA00022448"/>
    </source>
</evidence>
<evidence type="ECO:0000256" key="9">
    <source>
        <dbReference type="SAM" id="SignalP"/>
    </source>
</evidence>
<dbReference type="InterPro" id="IPR002386">
    <property type="entry name" value="Amicyanin/Pseudoazurin"/>
</dbReference>
<dbReference type="NCBIfam" id="TIGR02375">
    <property type="entry name" value="pseudoazurin"/>
    <property type="match status" value="1"/>
</dbReference>
<evidence type="ECO:0000259" key="10">
    <source>
        <dbReference type="Pfam" id="PF00127"/>
    </source>
</evidence>
<evidence type="ECO:0000256" key="5">
    <source>
        <dbReference type="ARBA" id="ARBA00022982"/>
    </source>
</evidence>
<gene>
    <name evidence="11" type="ORF">D3P04_09045</name>
</gene>
<feature type="binding site" evidence="8">
    <location>
        <position position="57"/>
    </location>
    <ligand>
        <name>Cu cation</name>
        <dbReference type="ChEBI" id="CHEBI:23378"/>
    </ligand>
</feature>
<protein>
    <recommendedName>
        <fullName evidence="7">Pseudoazurin</fullName>
    </recommendedName>
</protein>
<feature type="signal peptide" evidence="9">
    <location>
        <begin position="1"/>
        <end position="17"/>
    </location>
</feature>
<dbReference type="PRINTS" id="PR00156">
    <property type="entry name" value="COPPERBLUE"/>
</dbReference>
<dbReference type="InterPro" id="IPR000923">
    <property type="entry name" value="BlueCu_1"/>
</dbReference>
<dbReference type="Proteomes" id="UP000284202">
    <property type="component" value="Unassembled WGS sequence"/>
</dbReference>
<evidence type="ECO:0000256" key="4">
    <source>
        <dbReference type="ARBA" id="ARBA00022764"/>
    </source>
</evidence>
<keyword evidence="4" id="KW-0574">Periplasm</keyword>
<keyword evidence="9" id="KW-0732">Signal</keyword>
<dbReference type="EMBL" id="QZCG01000005">
    <property type="protein sequence ID" value="RJE85884.1"/>
    <property type="molecule type" value="Genomic_DNA"/>
</dbReference>
<evidence type="ECO:0000256" key="7">
    <source>
        <dbReference type="NCBIfam" id="TIGR02375"/>
    </source>
</evidence>
<evidence type="ECO:0000313" key="11">
    <source>
        <dbReference type="EMBL" id="RJE85884.1"/>
    </source>
</evidence>
<dbReference type="InterPro" id="IPR012745">
    <property type="entry name" value="Pseudoazurin"/>
</dbReference>
<dbReference type="OrthoDB" id="7510199at2"/>
<evidence type="ECO:0000313" key="12">
    <source>
        <dbReference type="Proteomes" id="UP000284202"/>
    </source>
</evidence>
<proteinExistence type="predicted"/>
<comment type="caution">
    <text evidence="11">The sequence shown here is derived from an EMBL/GenBank/DDBJ whole genome shotgun (WGS) entry which is preliminary data.</text>
</comment>
<feature type="binding site" evidence="8">
    <location>
        <position position="95"/>
    </location>
    <ligand>
        <name>Cu cation</name>
        <dbReference type="ChEBI" id="CHEBI:23378"/>
    </ligand>
</feature>
<evidence type="ECO:0000256" key="6">
    <source>
        <dbReference type="ARBA" id="ARBA00023008"/>
    </source>
</evidence>
<dbReference type="RefSeq" id="WP_119748033.1">
    <property type="nucleotide sequence ID" value="NZ_QZCG01000005.1"/>
</dbReference>
<evidence type="ECO:0000256" key="1">
    <source>
        <dbReference type="ARBA" id="ARBA00004418"/>
    </source>
</evidence>
<reference evidence="12" key="1">
    <citation type="submission" date="2018-09" db="EMBL/GenBank/DDBJ databases">
        <title>Acidovorax cavernicola nov. sp. isolated from Gruta de las Maravillas (Aracena, Spain).</title>
        <authorList>
            <person name="Jurado V."/>
            <person name="Gutierrez-Patricio S."/>
            <person name="Gonzalez-Pimentel J.L."/>
            <person name="Miller A.Z."/>
            <person name="Laiz L."/>
            <person name="Saiz-Jimenez C."/>
        </authorList>
    </citation>
    <scope>NUCLEOTIDE SEQUENCE [LARGE SCALE GENOMIC DNA]</scope>
    <source>
        <strain evidence="12">1011MAR3C25</strain>
    </source>
</reference>
<feature type="binding site" evidence="8">
    <location>
        <position position="98"/>
    </location>
    <ligand>
        <name>Cu cation</name>
        <dbReference type="ChEBI" id="CHEBI:23378"/>
    </ligand>
</feature>
<evidence type="ECO:0000256" key="3">
    <source>
        <dbReference type="ARBA" id="ARBA00022723"/>
    </source>
</evidence>
<keyword evidence="6 8" id="KW-0186">Copper</keyword>
<dbReference type="InterPro" id="IPR008972">
    <property type="entry name" value="Cupredoxin"/>
</dbReference>
<comment type="subcellular location">
    <subcellularLocation>
        <location evidence="1">Periplasm</location>
    </subcellularLocation>
</comment>
<dbReference type="CDD" id="cd04218">
    <property type="entry name" value="Pseudoazurin"/>
    <property type="match status" value="1"/>
</dbReference>
<comment type="cofactor">
    <cofactor evidence="8">
        <name>Cu cation</name>
        <dbReference type="ChEBI" id="CHEBI:23378"/>
    </cofactor>
    <text evidence="8">Binds 1 copper ion per subunit.</text>
</comment>
<dbReference type="GO" id="GO:0009055">
    <property type="term" value="F:electron transfer activity"/>
    <property type="evidence" value="ECO:0007669"/>
    <property type="project" value="InterPro"/>
</dbReference>
<evidence type="ECO:0000256" key="8">
    <source>
        <dbReference type="PIRSR" id="PIRSR602386-1"/>
    </source>
</evidence>
<feature type="domain" description="Blue (type 1) copper" evidence="10">
    <location>
        <begin position="24"/>
        <end position="109"/>
    </location>
</feature>
<keyword evidence="5" id="KW-0249">Electron transport</keyword>
<keyword evidence="2" id="KW-0813">Transport</keyword>
<dbReference type="AlphaFoldDB" id="A0A418SY48"/>
<organism evidence="11 12">
    <name type="scientific">Paracoccus onubensis</name>
    <dbReference type="NCBI Taxonomy" id="1675788"/>
    <lineage>
        <taxon>Bacteria</taxon>
        <taxon>Pseudomonadati</taxon>
        <taxon>Pseudomonadota</taxon>
        <taxon>Alphaproteobacteria</taxon>
        <taxon>Rhodobacterales</taxon>
        <taxon>Paracoccaceae</taxon>
        <taxon>Paracoccus</taxon>
    </lineage>
</organism>
<dbReference type="SUPFAM" id="SSF49503">
    <property type="entry name" value="Cupredoxins"/>
    <property type="match status" value="1"/>
</dbReference>
<dbReference type="GO" id="GO:0005507">
    <property type="term" value="F:copper ion binding"/>
    <property type="evidence" value="ECO:0007669"/>
    <property type="project" value="UniProtKB-UniRule"/>
</dbReference>
<dbReference type="Gene3D" id="2.60.40.420">
    <property type="entry name" value="Cupredoxins - blue copper proteins"/>
    <property type="match status" value="1"/>
</dbReference>
<feature type="chain" id="PRO_5019148446" description="Pseudoazurin" evidence="9">
    <location>
        <begin position="18"/>
        <end position="144"/>
    </location>
</feature>
<dbReference type="GO" id="GO:0042597">
    <property type="term" value="C:periplasmic space"/>
    <property type="evidence" value="ECO:0007669"/>
    <property type="project" value="UniProtKB-SubCell"/>
</dbReference>
<accession>A0A418SY48</accession>
<dbReference type="InterPro" id="IPR001235">
    <property type="entry name" value="Copper_blue_Plastocyanin"/>
</dbReference>